<dbReference type="GO" id="GO:0007165">
    <property type="term" value="P:signal transduction"/>
    <property type="evidence" value="ECO:0007669"/>
    <property type="project" value="InterPro"/>
</dbReference>
<feature type="domain" description="HAMP" evidence="3">
    <location>
        <begin position="398"/>
        <end position="454"/>
    </location>
</feature>
<evidence type="ECO:0000259" key="3">
    <source>
        <dbReference type="PROSITE" id="PS50885"/>
    </source>
</evidence>
<evidence type="ECO:0000256" key="2">
    <source>
        <dbReference type="SAM" id="Phobius"/>
    </source>
</evidence>
<organism evidence="4 5">
    <name type="scientific">Candidatus Thermofonsia Clade 1 bacterium</name>
    <dbReference type="NCBI Taxonomy" id="2364210"/>
    <lineage>
        <taxon>Bacteria</taxon>
        <taxon>Bacillati</taxon>
        <taxon>Chloroflexota</taxon>
        <taxon>Candidatus Thermofontia</taxon>
        <taxon>Candidatus Thermofonsia Clade 1</taxon>
    </lineage>
</organism>
<dbReference type="Gene3D" id="3.30.450.40">
    <property type="match status" value="1"/>
</dbReference>
<dbReference type="SMART" id="SM00304">
    <property type="entry name" value="HAMP"/>
    <property type="match status" value="1"/>
</dbReference>
<comment type="caution">
    <text evidence="4">The sequence shown here is derived from an EMBL/GenBank/DDBJ whole genome shotgun (WGS) entry which is preliminary data.</text>
</comment>
<dbReference type="Proteomes" id="UP000228947">
    <property type="component" value="Unassembled WGS sequence"/>
</dbReference>
<accession>A0A2M8Q0E8</accession>
<protein>
    <recommendedName>
        <fullName evidence="3">HAMP domain-containing protein</fullName>
    </recommendedName>
</protein>
<dbReference type="InterPro" id="IPR003660">
    <property type="entry name" value="HAMP_dom"/>
</dbReference>
<dbReference type="AlphaFoldDB" id="A0A2M8Q0E8"/>
<dbReference type="Gene3D" id="3.30.450.20">
    <property type="entry name" value="PAS domain"/>
    <property type="match status" value="1"/>
</dbReference>
<dbReference type="PROSITE" id="PS50885">
    <property type="entry name" value="HAMP"/>
    <property type="match status" value="1"/>
</dbReference>
<dbReference type="GO" id="GO:0016020">
    <property type="term" value="C:membrane"/>
    <property type="evidence" value="ECO:0007669"/>
    <property type="project" value="InterPro"/>
</dbReference>
<keyword evidence="2" id="KW-0472">Membrane</keyword>
<dbReference type="Gene3D" id="6.10.340.10">
    <property type="match status" value="1"/>
</dbReference>
<dbReference type="Pfam" id="PF00672">
    <property type="entry name" value="HAMP"/>
    <property type="match status" value="1"/>
</dbReference>
<dbReference type="SMART" id="SM00065">
    <property type="entry name" value="GAF"/>
    <property type="match status" value="1"/>
</dbReference>
<dbReference type="Pfam" id="PF13185">
    <property type="entry name" value="GAF_2"/>
    <property type="match status" value="1"/>
</dbReference>
<keyword evidence="2" id="KW-0812">Transmembrane</keyword>
<evidence type="ECO:0000313" key="4">
    <source>
        <dbReference type="EMBL" id="PJF43273.1"/>
    </source>
</evidence>
<dbReference type="InterPro" id="IPR029016">
    <property type="entry name" value="GAF-like_dom_sf"/>
</dbReference>
<keyword evidence="1" id="KW-0175">Coiled coil</keyword>
<evidence type="ECO:0000256" key="1">
    <source>
        <dbReference type="SAM" id="Coils"/>
    </source>
</evidence>
<dbReference type="SUPFAM" id="SSF55781">
    <property type="entry name" value="GAF domain-like"/>
    <property type="match status" value="1"/>
</dbReference>
<proteinExistence type="predicted"/>
<dbReference type="CDD" id="cd06225">
    <property type="entry name" value="HAMP"/>
    <property type="match status" value="1"/>
</dbReference>
<evidence type="ECO:0000313" key="5">
    <source>
        <dbReference type="Proteomes" id="UP000228947"/>
    </source>
</evidence>
<feature type="transmembrane region" description="Helical" evidence="2">
    <location>
        <begin position="376"/>
        <end position="396"/>
    </location>
</feature>
<dbReference type="EMBL" id="PGTL01000002">
    <property type="protein sequence ID" value="PJF43273.1"/>
    <property type="molecule type" value="Genomic_DNA"/>
</dbReference>
<reference evidence="4 5" key="1">
    <citation type="submission" date="2017-11" db="EMBL/GenBank/DDBJ databases">
        <title>Evolution of Phototrophy in the Chloroflexi Phylum Driven by Horizontal Gene Transfer.</title>
        <authorList>
            <person name="Ward L.M."/>
            <person name="Hemp J."/>
            <person name="Shih P.M."/>
            <person name="Mcglynn S.E."/>
            <person name="Fischer W."/>
        </authorList>
    </citation>
    <scope>NUCLEOTIDE SEQUENCE [LARGE SCALE GENOMIC DNA]</scope>
    <source>
        <strain evidence="4">CP1_1M</strain>
    </source>
</reference>
<keyword evidence="2" id="KW-1133">Transmembrane helix</keyword>
<gene>
    <name evidence="4" type="ORF">CUN50_00820</name>
</gene>
<dbReference type="InterPro" id="IPR003018">
    <property type="entry name" value="GAF"/>
</dbReference>
<name>A0A2M8Q0E8_9CHLR</name>
<sequence>MRIEPIIRLWQALRFRNWRIAIKIAALLLSIALLTAAAITLFITQRSAQALSDQMRVQLQSMALGAARVFTGDLDFTIKEFGENQSTLLSALADFLAEPQAESADIFESALAFYQTYTIVKAVFIVDREGTIVAATDSALREQRSEQPYVQRALAGDIALTAPRPDADSFFATVTLALPLRTQDAVQGALVITFRLDSFDFLLRDTLLIQQGEGTARVLRHARLYAVNAEGLVFFDSDAERAWQYSALGTPSPTTLAAYSAPEALGLLCAAENWDGLKTCPSESVQRRTALQVLPGMQPIADLARQVAESPSRGSTRYCRPEDLSSAPALGDACNGAWYLVGYAPVQTPLNGAVWLTLFAEVPEAAILEAVAEQRASGLAIAMLIVPLVIVAALLLGRTFARPIRRLSAVALAVEQGYSLDERTIAQIAERGDELGDLSRIFGNMVHALNARSEELRTIYQIGTRISSSLELRETLEFVITSLRQVIPYDWCEISLYEADRREIVPQVAADHDSLESATPRPISAMQGYLSYLITQGRGLYVPRISAFEGALWLTGRSWDTLQPQSYLGVPLKARDQLIGVIEMVGAQAGQLNADHLRVLESVAVQAAVALQNAQQVQVREAKLRQEIQELRIEIDETKKARQVAAITETEYFQQLQSRVTQLRKRAKRAADPSETQD</sequence>
<feature type="coiled-coil region" evidence="1">
    <location>
        <begin position="614"/>
        <end position="641"/>
    </location>
</feature>